<organism evidence="1 2">
    <name type="scientific">Qipengyuania polymorpha</name>
    <dbReference type="NCBI Taxonomy" id="2867234"/>
    <lineage>
        <taxon>Bacteria</taxon>
        <taxon>Pseudomonadati</taxon>
        <taxon>Pseudomonadota</taxon>
        <taxon>Alphaproteobacteria</taxon>
        <taxon>Sphingomonadales</taxon>
        <taxon>Erythrobacteraceae</taxon>
        <taxon>Qipengyuania</taxon>
    </lineage>
</organism>
<evidence type="ECO:0000313" key="2">
    <source>
        <dbReference type="Proteomes" id="UP000783253"/>
    </source>
</evidence>
<keyword evidence="2" id="KW-1185">Reference proteome</keyword>
<accession>A0ABS7J4J1</accession>
<reference evidence="1 2" key="1">
    <citation type="submission" date="2021-08" db="EMBL/GenBank/DDBJ databases">
        <title>Comparative Genomics Analysis of the Genus Qipengyuania Reveals Extensive Genetic Diversity and Metabolic Versatility, Including the Description of Fifteen Novel Species.</title>
        <authorList>
            <person name="Liu Y."/>
        </authorList>
    </citation>
    <scope>NUCLEOTIDE SEQUENCE [LARGE SCALE GENOMIC DNA]</scope>
    <source>
        <strain evidence="1 2">1NDH17</strain>
    </source>
</reference>
<sequence>MAEYELQSTGDDEADNVNLPVLLALTGGKIDSETTSYLAEVLRSDYALSPTLRQILADALDGESNDLRLTLARKGKTGPLPKQPPLFKAMVDWASKMAWGQFISEHPESDIKLENAIQDACEHFDIQRSEAFAGLKVWREVHERG</sequence>
<comment type="caution">
    <text evidence="1">The sequence shown here is derived from an EMBL/GenBank/DDBJ whole genome shotgun (WGS) entry which is preliminary data.</text>
</comment>
<dbReference type="RefSeq" id="WP_221574661.1">
    <property type="nucleotide sequence ID" value="NZ_JAIGNK010000005.1"/>
</dbReference>
<dbReference type="Proteomes" id="UP000783253">
    <property type="component" value="Unassembled WGS sequence"/>
</dbReference>
<protein>
    <submittedName>
        <fullName evidence="1">Uncharacterized protein</fullName>
    </submittedName>
</protein>
<name>A0ABS7J4J1_9SPHN</name>
<gene>
    <name evidence="1" type="ORF">K3152_13510</name>
</gene>
<proteinExistence type="predicted"/>
<dbReference type="EMBL" id="JAIGNK010000005">
    <property type="protein sequence ID" value="MBX7459265.1"/>
    <property type="molecule type" value="Genomic_DNA"/>
</dbReference>
<evidence type="ECO:0000313" key="1">
    <source>
        <dbReference type="EMBL" id="MBX7459265.1"/>
    </source>
</evidence>